<keyword evidence="2" id="KW-1133">Transmembrane helix</keyword>
<organism evidence="4 5">
    <name type="scientific">Galleria mellonella</name>
    <name type="common">Greater wax moth</name>
    <dbReference type="NCBI Taxonomy" id="7137"/>
    <lineage>
        <taxon>Eukaryota</taxon>
        <taxon>Metazoa</taxon>
        <taxon>Ecdysozoa</taxon>
        <taxon>Arthropoda</taxon>
        <taxon>Hexapoda</taxon>
        <taxon>Insecta</taxon>
        <taxon>Pterygota</taxon>
        <taxon>Neoptera</taxon>
        <taxon>Endopterygota</taxon>
        <taxon>Lepidoptera</taxon>
        <taxon>Glossata</taxon>
        <taxon>Ditrysia</taxon>
        <taxon>Pyraloidea</taxon>
        <taxon>Pyralidae</taxon>
        <taxon>Galleriinae</taxon>
        <taxon>Galleria</taxon>
    </lineage>
</organism>
<keyword evidence="2" id="KW-0472">Membrane</keyword>
<evidence type="ECO:0000313" key="5">
    <source>
        <dbReference type="RefSeq" id="XP_031765344.2"/>
    </source>
</evidence>
<keyword evidence="2" id="KW-0812">Transmembrane</keyword>
<evidence type="ECO:0000256" key="2">
    <source>
        <dbReference type="SAM" id="Phobius"/>
    </source>
</evidence>
<keyword evidence="4" id="KW-1185">Reference proteome</keyword>
<feature type="chain" id="PRO_5045742509" evidence="3">
    <location>
        <begin position="20"/>
        <end position="297"/>
    </location>
</feature>
<dbReference type="RefSeq" id="XP_031765344.2">
    <property type="nucleotide sequence ID" value="XM_031909484.2"/>
</dbReference>
<evidence type="ECO:0000313" key="4">
    <source>
        <dbReference type="Proteomes" id="UP001652740"/>
    </source>
</evidence>
<evidence type="ECO:0000256" key="3">
    <source>
        <dbReference type="SAM" id="SignalP"/>
    </source>
</evidence>
<dbReference type="Proteomes" id="UP001652740">
    <property type="component" value="Unplaced"/>
</dbReference>
<keyword evidence="3" id="KW-0732">Signal</keyword>
<dbReference type="GeneID" id="116412990"/>
<feature type="region of interest" description="Disordered" evidence="1">
    <location>
        <begin position="140"/>
        <end position="170"/>
    </location>
</feature>
<evidence type="ECO:0000256" key="1">
    <source>
        <dbReference type="SAM" id="MobiDB-lite"/>
    </source>
</evidence>
<dbReference type="AlphaFoldDB" id="A0A6J3C338"/>
<feature type="region of interest" description="Disordered" evidence="1">
    <location>
        <begin position="73"/>
        <end position="94"/>
    </location>
</feature>
<proteinExistence type="predicted"/>
<feature type="transmembrane region" description="Helical" evidence="2">
    <location>
        <begin position="249"/>
        <end position="271"/>
    </location>
</feature>
<feature type="signal peptide" evidence="3">
    <location>
        <begin position="1"/>
        <end position="19"/>
    </location>
</feature>
<dbReference type="InParanoid" id="A0A6J3C338"/>
<dbReference type="KEGG" id="gmw:116412990"/>
<gene>
    <name evidence="5" type="primary">LOC116412990</name>
</gene>
<reference evidence="5" key="1">
    <citation type="submission" date="2025-08" db="UniProtKB">
        <authorList>
            <consortium name="RefSeq"/>
        </authorList>
    </citation>
    <scope>IDENTIFICATION</scope>
    <source>
        <tissue evidence="5">Whole larvae</tissue>
    </source>
</reference>
<sequence>MGSMHILITPVILLSIQRANNILVRCDSFVLDPTYIAAPANFVNRPPRQFLDNTQFPVVNRNSMGVPRQAVLHTNTAGAQPKPTSRERNSTPNNLTFSDLINAFNELAENEETEHARAFSRDYEYTPYAYRPQPYVYPPRPNYGQSVPPAYTSQHEASYPLPSPPPAAPLSHHSLSKISLLKPGLDLVKPVTGKVASKVSGLVGLILGLLTGSSADDTELKGFKDIVINGIVKPLLLAKGGIKMLISKLTIPLIALLLINLEVLVTVWWLWEDCPAPVPVPPPYPYPKPAYKYNQYY</sequence>
<accession>A0A6J3C338</accession>
<protein>
    <submittedName>
        <fullName evidence="5">Uncharacterized protein LOC116412990</fullName>
    </submittedName>
</protein>
<name>A0A6J3C338_GALME</name>